<dbReference type="SUPFAM" id="SSF50447">
    <property type="entry name" value="Translation proteins"/>
    <property type="match status" value="1"/>
</dbReference>
<feature type="coiled-coil region" evidence="3">
    <location>
        <begin position="351"/>
        <end position="378"/>
    </location>
</feature>
<evidence type="ECO:0000256" key="1">
    <source>
        <dbReference type="ARBA" id="ARBA00022723"/>
    </source>
</evidence>
<dbReference type="InterPro" id="IPR051335">
    <property type="entry name" value="Alanyl-tRNA_Editing_Enzymes"/>
</dbReference>
<evidence type="ECO:0000256" key="2">
    <source>
        <dbReference type="ARBA" id="ARBA00022833"/>
    </source>
</evidence>
<evidence type="ECO:0000313" key="4">
    <source>
        <dbReference type="EMBL" id="KAG5646600.1"/>
    </source>
</evidence>
<sequence>MATAVLLPPSTPSDYHRIISPTLKVSNDPQIPIPVGILACQRDPLLRSLDTSVVAVSVSQPVAPPSKKSAKKSVNAPAIPSDPILEVILHDTVIFPEGGGQPTDTGVITTTADGVAWEVVQAKRHGGHAVHYVRVKDGDVDKASLAFSPGASVTVSLGQEDFDRRYDHMSMHTSQHVLSALLEARLGILTLSWSLTSYPSPCYVEIPRGMTPEEISSIQNEANRLVFEGRRVHVEVEELDRTQVKPVPTLESGRAVGRGLPDDYTGGVKRVIVIDGVDRNPCCGTHLPSLHNLQLFLLPHTDALARSTTTNARLYFLAGPRLISHLTSNHNLITNTAAILSCGAPLVPDRVKQVVDERKKAERRIDDVEAELARYIAEGLVKDLAQTEDGSLFKRHIHRTEDSANVLGFLSAIASAFSNAASAASEAKSYLIVFTSTPTSQTASSTTVVVVLGSDDKKVKEAGEGLKSKLGVKGGGKGAKWSGKYVGVWREAKENVTLENLLSGL</sequence>
<dbReference type="OrthoDB" id="288942at2759"/>
<keyword evidence="3" id="KW-0175">Coiled coil</keyword>
<dbReference type="Gene3D" id="2.40.30.130">
    <property type="match status" value="1"/>
</dbReference>
<dbReference type="SUPFAM" id="SSF55186">
    <property type="entry name" value="ThrRS/AlaRS common domain"/>
    <property type="match status" value="1"/>
</dbReference>
<evidence type="ECO:0000313" key="5">
    <source>
        <dbReference type="Proteomes" id="UP000775547"/>
    </source>
</evidence>
<dbReference type="Proteomes" id="UP000775547">
    <property type="component" value="Unassembled WGS sequence"/>
</dbReference>
<dbReference type="PANTHER" id="PTHR43462">
    <property type="entry name" value="ALANYL-TRNA EDITING PROTEIN"/>
    <property type="match status" value="1"/>
</dbReference>
<evidence type="ECO:0000256" key="3">
    <source>
        <dbReference type="SAM" id="Coils"/>
    </source>
</evidence>
<dbReference type="EMBL" id="JABCKV010000019">
    <property type="protein sequence ID" value="KAG5646600.1"/>
    <property type="molecule type" value="Genomic_DNA"/>
</dbReference>
<reference evidence="4" key="2">
    <citation type="submission" date="2021-10" db="EMBL/GenBank/DDBJ databases">
        <title>Phylogenomics reveals ancestral predisposition of the termite-cultivated fungus Termitomyces towards a domesticated lifestyle.</title>
        <authorList>
            <person name="Auxier B."/>
            <person name="Grum-Grzhimaylo A."/>
            <person name="Cardenas M.E."/>
            <person name="Lodge J.D."/>
            <person name="Laessoe T."/>
            <person name="Pedersen O."/>
            <person name="Smith M.E."/>
            <person name="Kuyper T.W."/>
            <person name="Franco-Molano E.A."/>
            <person name="Baroni T.J."/>
            <person name="Aanen D.K."/>
        </authorList>
    </citation>
    <scope>NUCLEOTIDE SEQUENCE</scope>
    <source>
        <strain evidence="4">AP01</strain>
        <tissue evidence="4">Mycelium</tissue>
    </source>
</reference>
<keyword evidence="2" id="KW-0862">Zinc</keyword>
<organism evidence="4 5">
    <name type="scientific">Asterophora parasitica</name>
    <dbReference type="NCBI Taxonomy" id="117018"/>
    <lineage>
        <taxon>Eukaryota</taxon>
        <taxon>Fungi</taxon>
        <taxon>Dikarya</taxon>
        <taxon>Basidiomycota</taxon>
        <taxon>Agaricomycotina</taxon>
        <taxon>Agaricomycetes</taxon>
        <taxon>Agaricomycetidae</taxon>
        <taxon>Agaricales</taxon>
        <taxon>Tricholomatineae</taxon>
        <taxon>Lyophyllaceae</taxon>
        <taxon>Asterophora</taxon>
    </lineage>
</organism>
<reference evidence="4" key="1">
    <citation type="submission" date="2020-07" db="EMBL/GenBank/DDBJ databases">
        <authorList>
            <person name="Nieuwenhuis M."/>
            <person name="Van De Peppel L.J.J."/>
        </authorList>
    </citation>
    <scope>NUCLEOTIDE SEQUENCE</scope>
    <source>
        <strain evidence="4">AP01</strain>
        <tissue evidence="4">Mycelium</tissue>
    </source>
</reference>
<dbReference type="InterPro" id="IPR018163">
    <property type="entry name" value="Thr/Ala-tRNA-synth_IIc_edit"/>
</dbReference>
<dbReference type="GO" id="GO:0002196">
    <property type="term" value="F:Ser-tRNA(Ala) deacylase activity"/>
    <property type="evidence" value="ECO:0007669"/>
    <property type="project" value="TreeGrafter"/>
</dbReference>
<accession>A0A9P7GFX0</accession>
<protein>
    <recommendedName>
        <fullName evidence="6">ThrRS/AlaRS common domain-containing protein</fullName>
    </recommendedName>
</protein>
<dbReference type="Gene3D" id="3.30.980.10">
    <property type="entry name" value="Threonyl-trna Synthetase, Chain A, domain 2"/>
    <property type="match status" value="1"/>
</dbReference>
<name>A0A9P7GFX0_9AGAR</name>
<keyword evidence="1" id="KW-0479">Metal-binding</keyword>
<dbReference type="GO" id="GO:0000166">
    <property type="term" value="F:nucleotide binding"/>
    <property type="evidence" value="ECO:0007669"/>
    <property type="project" value="InterPro"/>
</dbReference>
<dbReference type="AlphaFoldDB" id="A0A9P7GFX0"/>
<dbReference type="InterPro" id="IPR009000">
    <property type="entry name" value="Transl_B-barrel_sf"/>
</dbReference>
<dbReference type="PANTHER" id="PTHR43462:SF1">
    <property type="entry name" value="ALANYL-TRNA EDITING PROTEIN AARSD1"/>
    <property type="match status" value="1"/>
</dbReference>
<gene>
    <name evidence="4" type="ORF">DXG03_002904</name>
</gene>
<dbReference type="GO" id="GO:0046872">
    <property type="term" value="F:metal ion binding"/>
    <property type="evidence" value="ECO:0007669"/>
    <property type="project" value="UniProtKB-KW"/>
</dbReference>
<comment type="caution">
    <text evidence="4">The sequence shown here is derived from an EMBL/GenBank/DDBJ whole genome shotgun (WGS) entry which is preliminary data.</text>
</comment>
<keyword evidence="5" id="KW-1185">Reference proteome</keyword>
<proteinExistence type="predicted"/>
<evidence type="ECO:0008006" key="6">
    <source>
        <dbReference type="Google" id="ProtNLM"/>
    </source>
</evidence>